<evidence type="ECO:0000256" key="1">
    <source>
        <dbReference type="ARBA" id="ARBA00004651"/>
    </source>
</evidence>
<keyword evidence="3" id="KW-1003">Cell membrane</keyword>
<keyword evidence="6 8" id="KW-0472">Membrane</keyword>
<comment type="similarity">
    <text evidence="2">Belongs to the UPF0718 family.</text>
</comment>
<keyword evidence="5 8" id="KW-1133">Transmembrane helix</keyword>
<accession>A0ABU9VVQ7</accession>
<dbReference type="InterPro" id="IPR005524">
    <property type="entry name" value="DUF318"/>
</dbReference>
<feature type="transmembrane region" description="Helical" evidence="8">
    <location>
        <begin position="157"/>
        <end position="177"/>
    </location>
</feature>
<comment type="subcellular location">
    <subcellularLocation>
        <location evidence="1">Cell membrane</location>
        <topology evidence="1">Multi-pass membrane protein</topology>
    </subcellularLocation>
</comment>
<dbReference type="Proteomes" id="UP001407405">
    <property type="component" value="Unassembled WGS sequence"/>
</dbReference>
<gene>
    <name evidence="9" type="ORF">AAIG11_12185</name>
</gene>
<dbReference type="Pfam" id="PF03773">
    <property type="entry name" value="ArsP_1"/>
    <property type="match status" value="1"/>
</dbReference>
<keyword evidence="10" id="KW-1185">Reference proteome</keyword>
<evidence type="ECO:0000256" key="8">
    <source>
        <dbReference type="SAM" id="Phobius"/>
    </source>
</evidence>
<feature type="transmembrane region" description="Helical" evidence="8">
    <location>
        <begin position="338"/>
        <end position="358"/>
    </location>
</feature>
<comment type="caution">
    <text evidence="9">The sequence shown here is derived from an EMBL/GenBank/DDBJ whole genome shotgun (WGS) entry which is preliminary data.</text>
</comment>
<feature type="transmembrane region" description="Helical" evidence="8">
    <location>
        <begin position="94"/>
        <end position="115"/>
    </location>
</feature>
<dbReference type="EMBL" id="JBCITM010000013">
    <property type="protein sequence ID" value="MEN1761242.1"/>
    <property type="molecule type" value="Genomic_DNA"/>
</dbReference>
<evidence type="ECO:0000256" key="7">
    <source>
        <dbReference type="SAM" id="MobiDB-lite"/>
    </source>
</evidence>
<dbReference type="RefSeq" id="WP_343186540.1">
    <property type="nucleotide sequence ID" value="NZ_JBCITM010000013.1"/>
</dbReference>
<evidence type="ECO:0000256" key="2">
    <source>
        <dbReference type="ARBA" id="ARBA00006386"/>
    </source>
</evidence>
<dbReference type="PANTHER" id="PTHR34184">
    <property type="entry name" value="UPF0718 PROTEIN YCGR"/>
    <property type="match status" value="1"/>
</dbReference>
<evidence type="ECO:0000256" key="4">
    <source>
        <dbReference type="ARBA" id="ARBA00022692"/>
    </source>
</evidence>
<dbReference type="PANTHER" id="PTHR34184:SF4">
    <property type="entry name" value="UPF0718 PROTEIN YCGR"/>
    <property type="match status" value="1"/>
</dbReference>
<keyword evidence="4 8" id="KW-0812">Transmembrane</keyword>
<organism evidence="9 10">
    <name type="scientific">Anoxynatronum sibiricum</name>
    <dbReference type="NCBI Taxonomy" id="210623"/>
    <lineage>
        <taxon>Bacteria</taxon>
        <taxon>Bacillati</taxon>
        <taxon>Bacillota</taxon>
        <taxon>Clostridia</taxon>
        <taxon>Eubacteriales</taxon>
        <taxon>Clostridiaceae</taxon>
        <taxon>Anoxynatronum</taxon>
    </lineage>
</organism>
<evidence type="ECO:0000313" key="10">
    <source>
        <dbReference type="Proteomes" id="UP001407405"/>
    </source>
</evidence>
<evidence type="ECO:0000256" key="6">
    <source>
        <dbReference type="ARBA" id="ARBA00023136"/>
    </source>
</evidence>
<dbReference type="InterPro" id="IPR052923">
    <property type="entry name" value="UPF0718"/>
</dbReference>
<evidence type="ECO:0000313" key="9">
    <source>
        <dbReference type="EMBL" id="MEN1761242.1"/>
    </source>
</evidence>
<evidence type="ECO:0000256" key="3">
    <source>
        <dbReference type="ARBA" id="ARBA00022475"/>
    </source>
</evidence>
<feature type="transmembrane region" description="Helical" evidence="8">
    <location>
        <begin position="378"/>
        <end position="400"/>
    </location>
</feature>
<name>A0ABU9VVQ7_9CLOT</name>
<feature type="compositionally biased region" description="Basic and acidic residues" evidence="7">
    <location>
        <begin position="221"/>
        <end position="234"/>
    </location>
</feature>
<feature type="transmembrane region" description="Helical" evidence="8">
    <location>
        <begin position="282"/>
        <end position="303"/>
    </location>
</feature>
<feature type="transmembrane region" description="Helical" evidence="8">
    <location>
        <begin position="12"/>
        <end position="32"/>
    </location>
</feature>
<feature type="transmembrane region" description="Helical" evidence="8">
    <location>
        <begin position="315"/>
        <end position="331"/>
    </location>
</feature>
<reference evidence="9 10" key="1">
    <citation type="submission" date="2024-04" db="EMBL/GenBank/DDBJ databases">
        <title>Genome sequencing and metabolic network reconstruction of aminoacids and betaine degradation by Anoxynatronum sibiricum.</title>
        <authorList>
            <person name="Detkova E.N."/>
            <person name="Boltjanskaja Y.V."/>
            <person name="Mardanov A.V."/>
            <person name="Kevbrin V."/>
        </authorList>
    </citation>
    <scope>NUCLEOTIDE SEQUENCE [LARGE SCALE GENOMIC DNA]</scope>
    <source>
        <strain evidence="9 10">Z-7981</strain>
    </source>
</reference>
<feature type="transmembrane region" description="Helical" evidence="8">
    <location>
        <begin position="127"/>
        <end position="151"/>
    </location>
</feature>
<feature type="region of interest" description="Disordered" evidence="7">
    <location>
        <begin position="220"/>
        <end position="244"/>
    </location>
</feature>
<sequence>MTTSTLAGRRDSRSLIITLAILAMVLLIWAVVQSGSDPFLVQRSTLENFSTIFISIVLEAFPFVLFGVFVSSLIQIFVTEDMLVRWIPPQKLPALLAASLMGLFFPICECANVPLTRRLIAKGVPLHVGITFLMSVAIMNPVVMLSTYYAFNGQWHIALLRGFLGMLGAIIIGYVVSLMKHPEKMLRLGGETASCDCGHDHGHLHDHDTHVHGGACTHTQSTEHDCGHTHEPSHTHTSHSEPLCGCDHSHEPPAAGGGFNDPTLNRFFGHVTNIIHHTSLELYAVGRFLIMGAFISSFVQTFLPRNLLMTIGERPVVSILILMALAYGLSLCSEADAFIARTFVGQFTSGAVVAFMIYGPMIDVKNTLMLLDGFQTRFVVRLIAVTTVVCFSFALLINLVGW</sequence>
<feature type="transmembrane region" description="Helical" evidence="8">
    <location>
        <begin position="52"/>
        <end position="74"/>
    </location>
</feature>
<protein>
    <submittedName>
        <fullName evidence="9">Permease</fullName>
    </submittedName>
</protein>
<evidence type="ECO:0000256" key="5">
    <source>
        <dbReference type="ARBA" id="ARBA00022989"/>
    </source>
</evidence>
<proteinExistence type="inferred from homology"/>